<comment type="caution">
    <text evidence="1">The sequence shown here is derived from an EMBL/GenBank/DDBJ whole genome shotgun (WGS) entry which is preliminary data.</text>
</comment>
<evidence type="ECO:0000313" key="2">
    <source>
        <dbReference type="Proteomes" id="UP001291309"/>
    </source>
</evidence>
<dbReference type="Proteomes" id="UP001291309">
    <property type="component" value="Unassembled WGS sequence"/>
</dbReference>
<sequence length="356" mass="38021">MRLPRVASQSALLVGLLLTGCLHAPRLAYSLDVPAQALTVAGAPPIQDGRVRFREIFCALLDRAPGTGVRPCAELLHRLSDEAPGVPSPQAMPAHAPSLALLFVPGLPGECVPGLSRPLEPAVEHMQRLGYEARLVPVSCLANSQTNAAQLARAIAATRAEDVILVGHSKGAVDILELLVTAPAEAARVRAVLSVAGAINGSPLAEAREGPAGLLPRKMASRCEAVERSALAELRRTARFRWLSSHSLPAQTHYFSLVAFTPPETISAPLRPSANALARFDPRNDGQLLFFDQVIPGSALLGYVRADHWSVATRPTEPGASRSTAWKHWRPFPQELLIEAAILHIIEALEHAGATR</sequence>
<proteinExistence type="predicted"/>
<evidence type="ECO:0000313" key="1">
    <source>
        <dbReference type="EMBL" id="MDY7231884.1"/>
    </source>
</evidence>
<dbReference type="SUPFAM" id="SSF53474">
    <property type="entry name" value="alpha/beta-Hydrolases"/>
    <property type="match status" value="1"/>
</dbReference>
<protein>
    <submittedName>
        <fullName evidence="1">Uncharacterized protein</fullName>
    </submittedName>
</protein>
<dbReference type="RefSeq" id="WP_321550595.1">
    <property type="nucleotide sequence ID" value="NZ_JAXIVS010000016.1"/>
</dbReference>
<organism evidence="1 2">
    <name type="scientific">Hyalangium rubrum</name>
    <dbReference type="NCBI Taxonomy" id="3103134"/>
    <lineage>
        <taxon>Bacteria</taxon>
        <taxon>Pseudomonadati</taxon>
        <taxon>Myxococcota</taxon>
        <taxon>Myxococcia</taxon>
        <taxon>Myxococcales</taxon>
        <taxon>Cystobacterineae</taxon>
        <taxon>Archangiaceae</taxon>
        <taxon>Hyalangium</taxon>
    </lineage>
</organism>
<dbReference type="EMBL" id="JAXIVS010000016">
    <property type="protein sequence ID" value="MDY7231884.1"/>
    <property type="molecule type" value="Genomic_DNA"/>
</dbReference>
<dbReference type="InterPro" id="IPR029058">
    <property type="entry name" value="AB_hydrolase_fold"/>
</dbReference>
<dbReference type="Gene3D" id="3.40.50.1820">
    <property type="entry name" value="alpha/beta hydrolase"/>
    <property type="match status" value="1"/>
</dbReference>
<accession>A0ABU5HG98</accession>
<reference evidence="1 2" key="1">
    <citation type="submission" date="2023-12" db="EMBL/GenBank/DDBJ databases">
        <title>the genome sequence of Hyalangium sp. s54d21.</title>
        <authorList>
            <person name="Zhang X."/>
        </authorList>
    </citation>
    <scope>NUCLEOTIDE SEQUENCE [LARGE SCALE GENOMIC DNA]</scope>
    <source>
        <strain evidence="2">s54d21</strain>
    </source>
</reference>
<name>A0ABU5HG98_9BACT</name>
<dbReference type="PROSITE" id="PS51257">
    <property type="entry name" value="PROKAR_LIPOPROTEIN"/>
    <property type="match status" value="1"/>
</dbReference>
<gene>
    <name evidence="1" type="ORF">SYV04_36190</name>
</gene>
<keyword evidence="2" id="KW-1185">Reference proteome</keyword>